<sequence>MDLFFSKLFLVCLLISLIVSCIITELGCLDWEELDAEEVLFKLQSKLNEAIAYLIYLRKQKRSLRDYSAKMVS</sequence>
<dbReference type="GeneID" id="63834868"/>
<feature type="signal peptide" evidence="1">
    <location>
        <begin position="1"/>
        <end position="20"/>
    </location>
</feature>
<dbReference type="Proteomes" id="UP000803844">
    <property type="component" value="Unassembled WGS sequence"/>
</dbReference>
<evidence type="ECO:0000256" key="1">
    <source>
        <dbReference type="SAM" id="SignalP"/>
    </source>
</evidence>
<reference evidence="2" key="1">
    <citation type="journal article" date="2020" name="Phytopathology">
        <title>Genome sequence of the chestnut blight fungus Cryphonectria parasitica EP155: A fundamental resource for an archetypical invasive plant pathogen.</title>
        <authorList>
            <person name="Crouch J.A."/>
            <person name="Dawe A."/>
            <person name="Aerts A."/>
            <person name="Barry K."/>
            <person name="Churchill A.C.L."/>
            <person name="Grimwood J."/>
            <person name="Hillman B."/>
            <person name="Milgroom M.G."/>
            <person name="Pangilinan J."/>
            <person name="Smith M."/>
            <person name="Salamov A."/>
            <person name="Schmutz J."/>
            <person name="Yadav J."/>
            <person name="Grigoriev I.V."/>
            <person name="Nuss D."/>
        </authorList>
    </citation>
    <scope>NUCLEOTIDE SEQUENCE</scope>
    <source>
        <strain evidence="2">EP155</strain>
    </source>
</reference>
<keyword evidence="3" id="KW-1185">Reference proteome</keyword>
<dbReference type="AlphaFoldDB" id="A0A9P4XV19"/>
<dbReference type="EMBL" id="MU032351">
    <property type="protein sequence ID" value="KAF3761321.1"/>
    <property type="molecule type" value="Genomic_DNA"/>
</dbReference>
<proteinExistence type="predicted"/>
<feature type="chain" id="PRO_5040498693" evidence="1">
    <location>
        <begin position="21"/>
        <end position="73"/>
    </location>
</feature>
<evidence type="ECO:0000313" key="2">
    <source>
        <dbReference type="EMBL" id="KAF3761321.1"/>
    </source>
</evidence>
<evidence type="ECO:0000313" key="3">
    <source>
        <dbReference type="Proteomes" id="UP000803844"/>
    </source>
</evidence>
<dbReference type="PROSITE" id="PS51257">
    <property type="entry name" value="PROKAR_LIPOPROTEIN"/>
    <property type="match status" value="1"/>
</dbReference>
<keyword evidence="1" id="KW-0732">Signal</keyword>
<gene>
    <name evidence="2" type="ORF">M406DRAFT_265489</name>
</gene>
<comment type="caution">
    <text evidence="2">The sequence shown here is derived from an EMBL/GenBank/DDBJ whole genome shotgun (WGS) entry which is preliminary data.</text>
</comment>
<accession>A0A9P4XV19</accession>
<dbReference type="RefSeq" id="XP_040772300.1">
    <property type="nucleotide sequence ID" value="XM_040917739.1"/>
</dbReference>
<protein>
    <submittedName>
        <fullName evidence="2">Uncharacterized protein</fullName>
    </submittedName>
</protein>
<organism evidence="2 3">
    <name type="scientific">Cryphonectria parasitica (strain ATCC 38755 / EP155)</name>
    <dbReference type="NCBI Taxonomy" id="660469"/>
    <lineage>
        <taxon>Eukaryota</taxon>
        <taxon>Fungi</taxon>
        <taxon>Dikarya</taxon>
        <taxon>Ascomycota</taxon>
        <taxon>Pezizomycotina</taxon>
        <taxon>Sordariomycetes</taxon>
        <taxon>Sordariomycetidae</taxon>
        <taxon>Diaporthales</taxon>
        <taxon>Cryphonectriaceae</taxon>
        <taxon>Cryphonectria-Endothia species complex</taxon>
        <taxon>Cryphonectria</taxon>
    </lineage>
</organism>
<name>A0A9P4XV19_CRYP1</name>